<dbReference type="AlphaFoldDB" id="A0A3M7PHE6"/>
<keyword evidence="2" id="KW-1185">Reference proteome</keyword>
<evidence type="ECO:0000313" key="1">
    <source>
        <dbReference type="EMBL" id="RMZ98545.1"/>
    </source>
</evidence>
<proteinExistence type="predicted"/>
<dbReference type="EMBL" id="REGN01010704">
    <property type="protein sequence ID" value="RMZ98545.1"/>
    <property type="molecule type" value="Genomic_DNA"/>
</dbReference>
<comment type="caution">
    <text evidence="1">The sequence shown here is derived from an EMBL/GenBank/DDBJ whole genome shotgun (WGS) entry which is preliminary data.</text>
</comment>
<sequence length="88" mass="10137">MIAKLRAYFNHKSGRSQRKMARNRYEFIIDDESYFTLGNTALPGNNIVYSSNVCKTPDSLAISQRDISEPCFVPSGLYTFKEKIVMKY</sequence>
<dbReference type="Proteomes" id="UP000276133">
    <property type="component" value="Unassembled WGS sequence"/>
</dbReference>
<protein>
    <submittedName>
        <fullName evidence="1">Uncharacterized protein</fullName>
    </submittedName>
</protein>
<evidence type="ECO:0000313" key="2">
    <source>
        <dbReference type="Proteomes" id="UP000276133"/>
    </source>
</evidence>
<name>A0A3M7PHE6_BRAPC</name>
<dbReference type="OrthoDB" id="7156841at2759"/>
<gene>
    <name evidence="1" type="ORF">BpHYR1_041047</name>
</gene>
<reference evidence="1 2" key="1">
    <citation type="journal article" date="2018" name="Sci. Rep.">
        <title>Genomic signatures of local adaptation to the degree of environmental predictability in rotifers.</title>
        <authorList>
            <person name="Franch-Gras L."/>
            <person name="Hahn C."/>
            <person name="Garcia-Roger E.M."/>
            <person name="Carmona M.J."/>
            <person name="Serra M."/>
            <person name="Gomez A."/>
        </authorList>
    </citation>
    <scope>NUCLEOTIDE SEQUENCE [LARGE SCALE GENOMIC DNA]</scope>
    <source>
        <strain evidence="1">HYR1</strain>
    </source>
</reference>
<accession>A0A3M7PHE6</accession>
<organism evidence="1 2">
    <name type="scientific">Brachionus plicatilis</name>
    <name type="common">Marine rotifer</name>
    <name type="synonym">Brachionus muelleri</name>
    <dbReference type="NCBI Taxonomy" id="10195"/>
    <lineage>
        <taxon>Eukaryota</taxon>
        <taxon>Metazoa</taxon>
        <taxon>Spiralia</taxon>
        <taxon>Gnathifera</taxon>
        <taxon>Rotifera</taxon>
        <taxon>Eurotatoria</taxon>
        <taxon>Monogononta</taxon>
        <taxon>Pseudotrocha</taxon>
        <taxon>Ploima</taxon>
        <taxon>Brachionidae</taxon>
        <taxon>Brachionus</taxon>
    </lineage>
</organism>